<keyword evidence="2" id="KW-1133">Transmembrane helix</keyword>
<feature type="signal peptide" evidence="3">
    <location>
        <begin position="1"/>
        <end position="27"/>
    </location>
</feature>
<proteinExistence type="predicted"/>
<evidence type="ECO:0008006" key="6">
    <source>
        <dbReference type="Google" id="ProtNLM"/>
    </source>
</evidence>
<protein>
    <recommendedName>
        <fullName evidence="6">Transmembrane protein 163</fullName>
    </recommendedName>
</protein>
<gene>
    <name evidence="4" type="ORF">PGLA2088_LOCUS10294</name>
</gene>
<keyword evidence="3" id="KW-0732">Signal</keyword>
<dbReference type="AlphaFoldDB" id="A0A813IQN5"/>
<dbReference type="EMBL" id="CAJNNW010011534">
    <property type="protein sequence ID" value="CAE8653282.1"/>
    <property type="molecule type" value="Genomic_DNA"/>
</dbReference>
<sequence length="515" mass="56626">MALAKGGFLSALLATVVGLCLLVPAQSGAVQSAGAGRRTSEHELKDAEEEHKAPEKKEHGEPAQEEHGAPAEGGEHGEPAEGGEHGEPAEHHVTETTLTASILLFGFLIFDIVLLYLVNWADPNVRSYMYKMISTTVSIFSAVLLNQAIRSIVLEQILCSPFPRGFNITITPTIEILVGLAQFVTCFTGVNVACWYFRKSLVLHAVEVIGGHLTAFSGVAFFGHIQEVCEESKVHVAVVFLAAIVFMVLCRALSYNIRKACFDDNSRYATVLHESINAHESNDAHESHNAHAESHWLEAVVEAEDDAAGIILSFLMAQALAYYIADFLPPLEGPGSRMPASHWKIIHLFDASLLFLAGLMMATWAHQRWMKKQNKGHENHEKHQHRTRFFKSVQHFLAMSMSWCLLLSAIWSVSLLNLFKNAHMTFVLAAFIVTALSVLCVIALDVLADLLDSFEGHESRKTELVASPEGDDDANQFGPSSAALDNMEQVVRMIIGAFGLLVGLSWEKAFDMCHE</sequence>
<accession>A0A813IQN5</accession>
<feature type="transmembrane region" description="Helical" evidence="2">
    <location>
        <begin position="345"/>
        <end position="365"/>
    </location>
</feature>
<name>A0A813IQN5_POLGL</name>
<dbReference type="SUPFAM" id="SSF103473">
    <property type="entry name" value="MFS general substrate transporter"/>
    <property type="match status" value="1"/>
</dbReference>
<evidence type="ECO:0000313" key="5">
    <source>
        <dbReference type="Proteomes" id="UP000626109"/>
    </source>
</evidence>
<feature type="compositionally biased region" description="Basic and acidic residues" evidence="1">
    <location>
        <begin position="38"/>
        <end position="88"/>
    </location>
</feature>
<feature type="transmembrane region" description="Helical" evidence="2">
    <location>
        <begin position="169"/>
        <end position="194"/>
    </location>
</feature>
<feature type="transmembrane region" description="Helical" evidence="2">
    <location>
        <begin position="98"/>
        <end position="118"/>
    </location>
</feature>
<dbReference type="Proteomes" id="UP000626109">
    <property type="component" value="Unassembled WGS sequence"/>
</dbReference>
<feature type="non-terminal residue" evidence="4">
    <location>
        <position position="515"/>
    </location>
</feature>
<dbReference type="InterPro" id="IPR036259">
    <property type="entry name" value="MFS_trans_sf"/>
</dbReference>
<evidence type="ECO:0000256" key="3">
    <source>
        <dbReference type="SAM" id="SignalP"/>
    </source>
</evidence>
<keyword evidence="2" id="KW-0812">Transmembrane</keyword>
<feature type="transmembrane region" description="Helical" evidence="2">
    <location>
        <begin position="130"/>
        <end position="149"/>
    </location>
</feature>
<feature type="chain" id="PRO_5032971034" description="Transmembrane protein 163" evidence="3">
    <location>
        <begin position="28"/>
        <end position="515"/>
    </location>
</feature>
<reference evidence="4" key="1">
    <citation type="submission" date="2021-02" db="EMBL/GenBank/DDBJ databases">
        <authorList>
            <person name="Dougan E. K."/>
            <person name="Rhodes N."/>
            <person name="Thang M."/>
            <person name="Chan C."/>
        </authorList>
    </citation>
    <scope>NUCLEOTIDE SEQUENCE</scope>
</reference>
<feature type="transmembrane region" description="Helical" evidence="2">
    <location>
        <begin position="201"/>
        <end position="222"/>
    </location>
</feature>
<evidence type="ECO:0000256" key="1">
    <source>
        <dbReference type="SAM" id="MobiDB-lite"/>
    </source>
</evidence>
<keyword evidence="2" id="KW-0472">Membrane</keyword>
<organism evidence="4 5">
    <name type="scientific">Polarella glacialis</name>
    <name type="common">Dinoflagellate</name>
    <dbReference type="NCBI Taxonomy" id="89957"/>
    <lineage>
        <taxon>Eukaryota</taxon>
        <taxon>Sar</taxon>
        <taxon>Alveolata</taxon>
        <taxon>Dinophyceae</taxon>
        <taxon>Suessiales</taxon>
        <taxon>Suessiaceae</taxon>
        <taxon>Polarella</taxon>
    </lineage>
</organism>
<feature type="region of interest" description="Disordered" evidence="1">
    <location>
        <begin position="31"/>
        <end position="88"/>
    </location>
</feature>
<evidence type="ECO:0000256" key="2">
    <source>
        <dbReference type="SAM" id="Phobius"/>
    </source>
</evidence>
<evidence type="ECO:0000313" key="4">
    <source>
        <dbReference type="EMBL" id="CAE8653282.1"/>
    </source>
</evidence>
<feature type="transmembrane region" description="Helical" evidence="2">
    <location>
        <begin position="425"/>
        <end position="451"/>
    </location>
</feature>
<comment type="caution">
    <text evidence="4">The sequence shown here is derived from an EMBL/GenBank/DDBJ whole genome shotgun (WGS) entry which is preliminary data.</text>
</comment>
<feature type="transmembrane region" description="Helical" evidence="2">
    <location>
        <begin position="234"/>
        <end position="253"/>
    </location>
</feature>
<feature type="transmembrane region" description="Helical" evidence="2">
    <location>
        <begin position="396"/>
        <end position="419"/>
    </location>
</feature>